<comment type="function">
    <text evidence="16">Core subunit of the mitochondrial membrane respiratory chain NADH dehydrogenase (Complex I) which catalyzes electron transfer from NADH through the respiratory chain, using ubiquinone as an electron acceptor. Essential for the catalytic activity and assembly of complex I.</text>
</comment>
<evidence type="ECO:0000256" key="16">
    <source>
        <dbReference type="RuleBase" id="RU003404"/>
    </source>
</evidence>
<comment type="subcellular location">
    <subcellularLocation>
        <location evidence="1">Mitochondrion inner membrane</location>
        <topology evidence="1">Multi-pass membrane protein</topology>
    </subcellularLocation>
</comment>
<evidence type="ECO:0000256" key="6">
    <source>
        <dbReference type="ARBA" id="ARBA00022692"/>
    </source>
</evidence>
<feature type="transmembrane region" description="Helical" evidence="16">
    <location>
        <begin position="12"/>
        <end position="32"/>
    </location>
</feature>
<evidence type="ECO:0000256" key="14">
    <source>
        <dbReference type="ARBA" id="ARBA00023136"/>
    </source>
</evidence>
<dbReference type="GO" id="GO:0042773">
    <property type="term" value="P:ATP synthesis coupled electron transport"/>
    <property type="evidence" value="ECO:0007669"/>
    <property type="project" value="InterPro"/>
</dbReference>
<feature type="transmembrane region" description="Helical" evidence="16">
    <location>
        <begin position="412"/>
        <end position="436"/>
    </location>
</feature>
<evidence type="ECO:0000259" key="19">
    <source>
        <dbReference type="Pfam" id="PF06455"/>
    </source>
</evidence>
<protein>
    <recommendedName>
        <fullName evidence="3 16">NADH-ubiquinone oxidoreductase chain 5</fullName>
        <ecNumber evidence="2 16">7.1.1.2</ecNumber>
    </recommendedName>
</protein>
<dbReference type="Pfam" id="PF06455">
    <property type="entry name" value="NADH5_C"/>
    <property type="match status" value="1"/>
</dbReference>
<feature type="transmembrane region" description="Helical" evidence="16">
    <location>
        <begin position="373"/>
        <end position="392"/>
    </location>
</feature>
<dbReference type="GO" id="GO:0008137">
    <property type="term" value="F:NADH dehydrogenase (ubiquinone) activity"/>
    <property type="evidence" value="ECO:0007669"/>
    <property type="project" value="UniProtKB-EC"/>
</dbReference>
<gene>
    <name evidence="20" type="primary">ND5</name>
</gene>
<dbReference type="InterPro" id="IPR001750">
    <property type="entry name" value="ND/Mrp_TM"/>
</dbReference>
<feature type="transmembrane region" description="Helical" evidence="16">
    <location>
        <begin position="142"/>
        <end position="164"/>
    </location>
</feature>
<evidence type="ECO:0000256" key="15">
    <source>
        <dbReference type="ARBA" id="ARBA00049551"/>
    </source>
</evidence>
<dbReference type="GO" id="GO:0015990">
    <property type="term" value="P:electron transport coupled proton transport"/>
    <property type="evidence" value="ECO:0007669"/>
    <property type="project" value="TreeGrafter"/>
</dbReference>
<dbReference type="EC" id="7.1.1.2" evidence="2 16"/>
<feature type="transmembrane region" description="Helical" evidence="16">
    <location>
        <begin position="44"/>
        <end position="62"/>
    </location>
</feature>
<accession>A0A455TQR9</accession>
<keyword evidence="10 16" id="KW-1133">Transmembrane helix</keyword>
<comment type="similarity">
    <text evidence="16">Belongs to the complex I subunit 5 family.</text>
</comment>
<evidence type="ECO:0000256" key="5">
    <source>
        <dbReference type="ARBA" id="ARBA00022660"/>
    </source>
</evidence>
<keyword evidence="9" id="KW-0249">Electron transport</keyword>
<dbReference type="Pfam" id="PF00361">
    <property type="entry name" value="Proton_antipo_M"/>
    <property type="match status" value="1"/>
</dbReference>
<name>A0A455TQR9_9GOBI</name>
<feature type="transmembrane region" description="Helical" evidence="16">
    <location>
        <begin position="492"/>
        <end position="510"/>
    </location>
</feature>
<geneLocation type="mitochondrion" evidence="20"/>
<keyword evidence="4 16" id="KW-0813">Transport</keyword>
<feature type="transmembrane region" description="Helical" evidence="16">
    <location>
        <begin position="462"/>
        <end position="480"/>
    </location>
</feature>
<dbReference type="PANTHER" id="PTHR42829">
    <property type="entry name" value="NADH-UBIQUINONE OXIDOREDUCTASE CHAIN 5"/>
    <property type="match status" value="1"/>
</dbReference>
<dbReference type="AlphaFoldDB" id="A0A455TQR9"/>
<evidence type="ECO:0000256" key="10">
    <source>
        <dbReference type="ARBA" id="ARBA00022989"/>
    </source>
</evidence>
<evidence type="ECO:0000256" key="1">
    <source>
        <dbReference type="ARBA" id="ARBA00004448"/>
    </source>
</evidence>
<organism evidence="20">
    <name type="scientific">Trimma grammistes</name>
    <dbReference type="NCBI Taxonomy" id="1231923"/>
    <lineage>
        <taxon>Eukaryota</taxon>
        <taxon>Metazoa</taxon>
        <taxon>Chordata</taxon>
        <taxon>Craniata</taxon>
        <taxon>Vertebrata</taxon>
        <taxon>Euteleostomi</taxon>
        <taxon>Actinopterygii</taxon>
        <taxon>Neopterygii</taxon>
        <taxon>Teleostei</taxon>
        <taxon>Neoteleostei</taxon>
        <taxon>Acanthomorphata</taxon>
        <taxon>Gobiaria</taxon>
        <taxon>Gobiiformes</taxon>
        <taxon>Gobioidei</taxon>
        <taxon>Gobiidae</taxon>
        <taxon>Gobiinae</taxon>
        <taxon>Trimma</taxon>
    </lineage>
</organism>
<dbReference type="InterPro" id="IPR001516">
    <property type="entry name" value="Proton_antipo_N"/>
</dbReference>
<evidence type="ECO:0000313" key="20">
    <source>
        <dbReference type="EMBL" id="BBI37543.1"/>
    </source>
</evidence>
<dbReference type="InterPro" id="IPR018393">
    <property type="entry name" value="NADHpl_OxRdtase_5_subgr"/>
</dbReference>
<evidence type="ECO:0000256" key="3">
    <source>
        <dbReference type="ARBA" id="ARBA00021096"/>
    </source>
</evidence>
<feature type="domain" description="NADH dehydrogenase subunit 5 C-terminal" evidence="19">
    <location>
        <begin position="427"/>
        <end position="610"/>
    </location>
</feature>
<keyword evidence="8" id="KW-1278">Translocase</keyword>
<feature type="transmembrane region" description="Helical" evidence="16">
    <location>
        <begin position="306"/>
        <end position="324"/>
    </location>
</feature>
<keyword evidence="13 16" id="KW-0496">Mitochondrion</keyword>
<dbReference type="InterPro" id="IPR003945">
    <property type="entry name" value="NU5C-like"/>
</dbReference>
<feature type="transmembrane region" description="Helical" evidence="16">
    <location>
        <begin position="176"/>
        <end position="194"/>
    </location>
</feature>
<dbReference type="PRINTS" id="PR01434">
    <property type="entry name" value="NADHDHGNASE5"/>
</dbReference>
<comment type="catalytic activity">
    <reaction evidence="15 16">
        <text>a ubiquinone + NADH + 5 H(+)(in) = a ubiquinol + NAD(+) + 4 H(+)(out)</text>
        <dbReference type="Rhea" id="RHEA:29091"/>
        <dbReference type="Rhea" id="RHEA-COMP:9565"/>
        <dbReference type="Rhea" id="RHEA-COMP:9566"/>
        <dbReference type="ChEBI" id="CHEBI:15378"/>
        <dbReference type="ChEBI" id="CHEBI:16389"/>
        <dbReference type="ChEBI" id="CHEBI:17976"/>
        <dbReference type="ChEBI" id="CHEBI:57540"/>
        <dbReference type="ChEBI" id="CHEBI:57945"/>
        <dbReference type="EC" id="7.1.1.2"/>
    </reaction>
</comment>
<evidence type="ECO:0000256" key="9">
    <source>
        <dbReference type="ARBA" id="ARBA00022982"/>
    </source>
</evidence>
<evidence type="ECO:0000259" key="18">
    <source>
        <dbReference type="Pfam" id="PF00662"/>
    </source>
</evidence>
<feature type="transmembrane region" description="Helical" evidence="16">
    <location>
        <begin position="82"/>
        <end position="105"/>
    </location>
</feature>
<sequence>MTFSSWVLTTTTLLHIAFVLVFSIEFFGKCIFKHTLLSMTKTTVKLAFLVSLIALFTFLDSPTEIVYTLGDWVSPTGLKVNFSLYFDGYTMVFIPVALYVSWAILEFSLWYMESDPTVNYFLLFLILFLMTMLILLSASNLFMLFVGWEGVGIMSFLLIGWWWAREEANTAAVQAVLYNRIGDVGFIFAMGWLAGSLNSLEFQQMFSHPHPENLPPAVLGLVLAAMSKSAQFGLHPWLPAAMEGPTPVSALLHSSTMVVAGIFLLVRTAPLFNLTPAAQTICLCLGALTSFFSATCALTQNDLKKIIAFSTASQLGLMMVAIGLHRPELAFLHMCTHAFFKAMLFLCSGVIIHALDGEQDIRKMGGIHKLMPMTSSCLTIGSLALTGTPYLAGFCSKDQIIEALNTSNLNTAALILTLIATSFTAVYSLRIVYYVLMGTPRFGPLVLTGEHSPLATNPLKRLAYATMVMWILAITPSLLPTPASLAIPPMPLYLKMAALSVALLGLILALELTKLTNSRAFYTPKLPPYKFSALVTFFPNVIHRLPPRKALTKARRVSAQKVDQTLLPHLGPKAVAKINIPAAVAVSNSQNGNPKTQLLMLLWLLVTAIAYILW</sequence>
<feature type="domain" description="NADH-Ubiquinone oxidoreductase (complex I) chain 5 N-terminal" evidence="18">
    <location>
        <begin position="72"/>
        <end position="121"/>
    </location>
</feature>
<feature type="transmembrane region" description="Helical" evidence="16">
    <location>
        <begin position="246"/>
        <end position="266"/>
    </location>
</feature>
<keyword evidence="14 16" id="KW-0472">Membrane</keyword>
<reference evidence="20" key="1">
    <citation type="submission" date="2013-09" db="EMBL/GenBank/DDBJ databases">
        <title>partial mitogenome sequences of gobies.</title>
        <authorList>
            <person name="Miya M."/>
        </authorList>
    </citation>
    <scope>NUCLEOTIDE SEQUENCE</scope>
</reference>
<dbReference type="InterPro" id="IPR010934">
    <property type="entry name" value="NADH_DH_su5_C"/>
</dbReference>
<evidence type="ECO:0000259" key="17">
    <source>
        <dbReference type="Pfam" id="PF00361"/>
    </source>
</evidence>
<dbReference type="EMBL" id="AB854422">
    <property type="protein sequence ID" value="BBI37543.1"/>
    <property type="molecule type" value="Genomic_DNA"/>
</dbReference>
<dbReference type="NCBIfam" id="TIGR01974">
    <property type="entry name" value="NDH_I_L"/>
    <property type="match status" value="1"/>
</dbReference>
<evidence type="ECO:0000256" key="4">
    <source>
        <dbReference type="ARBA" id="ARBA00022448"/>
    </source>
</evidence>
<evidence type="ECO:0000256" key="7">
    <source>
        <dbReference type="ARBA" id="ARBA00022792"/>
    </source>
</evidence>
<keyword evidence="7" id="KW-0999">Mitochondrion inner membrane</keyword>
<feature type="domain" description="NADH:quinone oxidoreductase/Mrp antiporter transmembrane" evidence="17">
    <location>
        <begin position="138"/>
        <end position="420"/>
    </location>
</feature>
<evidence type="ECO:0000256" key="13">
    <source>
        <dbReference type="ARBA" id="ARBA00023128"/>
    </source>
</evidence>
<evidence type="ECO:0000256" key="11">
    <source>
        <dbReference type="ARBA" id="ARBA00023027"/>
    </source>
</evidence>
<feature type="transmembrane region" description="Helical" evidence="16">
    <location>
        <begin position="596"/>
        <end position="613"/>
    </location>
</feature>
<feature type="transmembrane region" description="Helical" evidence="16">
    <location>
        <begin position="330"/>
        <end position="352"/>
    </location>
</feature>
<evidence type="ECO:0000256" key="8">
    <source>
        <dbReference type="ARBA" id="ARBA00022967"/>
    </source>
</evidence>
<feature type="transmembrane region" description="Helical" evidence="16">
    <location>
        <begin position="117"/>
        <end position="136"/>
    </location>
</feature>
<feature type="transmembrane region" description="Helical" evidence="16">
    <location>
        <begin position="278"/>
        <end position="299"/>
    </location>
</feature>
<dbReference type="Pfam" id="PF00662">
    <property type="entry name" value="Proton_antipo_N"/>
    <property type="match status" value="1"/>
</dbReference>
<dbReference type="GO" id="GO:0003954">
    <property type="term" value="F:NADH dehydrogenase activity"/>
    <property type="evidence" value="ECO:0007669"/>
    <property type="project" value="TreeGrafter"/>
</dbReference>
<evidence type="ECO:0000256" key="12">
    <source>
        <dbReference type="ARBA" id="ARBA00023075"/>
    </source>
</evidence>
<dbReference type="GO" id="GO:0005743">
    <property type="term" value="C:mitochondrial inner membrane"/>
    <property type="evidence" value="ECO:0007669"/>
    <property type="project" value="UniProtKB-SubCell"/>
</dbReference>
<proteinExistence type="inferred from homology"/>
<evidence type="ECO:0000256" key="2">
    <source>
        <dbReference type="ARBA" id="ARBA00012944"/>
    </source>
</evidence>
<dbReference type="PANTHER" id="PTHR42829:SF2">
    <property type="entry name" value="NADH-UBIQUINONE OXIDOREDUCTASE CHAIN 5"/>
    <property type="match status" value="1"/>
</dbReference>
<keyword evidence="12 16" id="KW-0830">Ubiquinone</keyword>
<keyword evidence="11 16" id="KW-0520">NAD</keyword>
<keyword evidence="5" id="KW-0679">Respiratory chain</keyword>
<keyword evidence="6 16" id="KW-0812">Transmembrane</keyword>